<evidence type="ECO:0008006" key="4">
    <source>
        <dbReference type="Google" id="ProtNLM"/>
    </source>
</evidence>
<evidence type="ECO:0000313" key="3">
    <source>
        <dbReference type="Proteomes" id="UP000815325"/>
    </source>
</evidence>
<dbReference type="Proteomes" id="UP000815325">
    <property type="component" value="Unassembled WGS sequence"/>
</dbReference>
<feature type="non-terminal residue" evidence="2">
    <location>
        <position position="306"/>
    </location>
</feature>
<evidence type="ECO:0000313" key="2">
    <source>
        <dbReference type="EMBL" id="KAF5828540.1"/>
    </source>
</evidence>
<comment type="caution">
    <text evidence="2">The sequence shown here is derived from an EMBL/GenBank/DDBJ whole genome shotgun (WGS) entry which is preliminary data.</text>
</comment>
<reference evidence="2" key="1">
    <citation type="submission" date="2017-08" db="EMBL/GenBank/DDBJ databases">
        <authorList>
            <person name="Polle J.E."/>
            <person name="Barry K."/>
            <person name="Cushman J."/>
            <person name="Schmutz J."/>
            <person name="Tran D."/>
            <person name="Hathwaick L.T."/>
            <person name="Yim W.C."/>
            <person name="Jenkins J."/>
            <person name="Mckie-Krisberg Z.M."/>
            <person name="Prochnik S."/>
            <person name="Lindquist E."/>
            <person name="Dockter R.B."/>
            <person name="Adam C."/>
            <person name="Molina H."/>
            <person name="Bunkerborg J."/>
            <person name="Jin E."/>
            <person name="Buchheim M."/>
            <person name="Magnuson J."/>
        </authorList>
    </citation>
    <scope>NUCLEOTIDE SEQUENCE</scope>
    <source>
        <strain evidence="2">CCAP 19/18</strain>
    </source>
</reference>
<feature type="compositionally biased region" description="Polar residues" evidence="1">
    <location>
        <begin position="243"/>
        <end position="252"/>
    </location>
</feature>
<proteinExistence type="predicted"/>
<dbReference type="EMBL" id="MU070289">
    <property type="protein sequence ID" value="KAF5828540.1"/>
    <property type="molecule type" value="Genomic_DNA"/>
</dbReference>
<feature type="region of interest" description="Disordered" evidence="1">
    <location>
        <begin position="229"/>
        <end position="252"/>
    </location>
</feature>
<accession>A0ABQ7G1S1</accession>
<evidence type="ECO:0000256" key="1">
    <source>
        <dbReference type="SAM" id="MobiDB-lite"/>
    </source>
</evidence>
<keyword evidence="3" id="KW-1185">Reference proteome</keyword>
<gene>
    <name evidence="2" type="ORF">DUNSADRAFT_17470</name>
</gene>
<sequence length="306" mass="30674">MPLLLAPVPLSFGPAPLLPAPPLSSHSPFHGRFVPSTSVLLRVRSLLVPGMAKLADATGRKAAPAEPQRKRLIIAMVAMQAALTCIGTRNVLDARNVFDTKGKGSLLSDASITIVNVYCTTSHPAAAAAATAAAAAAAAAATAVAAVGAAAVGATAAAVASDVAAGTAMHSAVPAAAPQPVSQQQWRTRRAAEEGAQAQMRCSAGGGGSRMRLAQRGGATWWVWESRGGGRHAGGVRSGRGSIDTTPSKATPTHFNPSTAICVVFEGLGPGAAAAAAAAPMCSDSTMKTTLPAATHPEGRSSPELW</sequence>
<protein>
    <recommendedName>
        <fullName evidence="4">Encoded protein</fullName>
    </recommendedName>
</protein>
<organism evidence="2 3">
    <name type="scientific">Dunaliella salina</name>
    <name type="common">Green alga</name>
    <name type="synonym">Protococcus salinus</name>
    <dbReference type="NCBI Taxonomy" id="3046"/>
    <lineage>
        <taxon>Eukaryota</taxon>
        <taxon>Viridiplantae</taxon>
        <taxon>Chlorophyta</taxon>
        <taxon>core chlorophytes</taxon>
        <taxon>Chlorophyceae</taxon>
        <taxon>CS clade</taxon>
        <taxon>Chlamydomonadales</taxon>
        <taxon>Dunaliellaceae</taxon>
        <taxon>Dunaliella</taxon>
    </lineage>
</organism>
<name>A0ABQ7G1S1_DUNSA</name>